<organism evidence="11">
    <name type="scientific">Locusta migratoria</name>
    <name type="common">Migratory locust</name>
    <dbReference type="NCBI Taxonomy" id="7004"/>
    <lineage>
        <taxon>Eukaryota</taxon>
        <taxon>Metazoa</taxon>
        <taxon>Ecdysozoa</taxon>
        <taxon>Arthropoda</taxon>
        <taxon>Hexapoda</taxon>
        <taxon>Insecta</taxon>
        <taxon>Pterygota</taxon>
        <taxon>Neoptera</taxon>
        <taxon>Polyneoptera</taxon>
        <taxon>Orthoptera</taxon>
        <taxon>Caelifera</taxon>
        <taxon>Acrididea</taxon>
        <taxon>Acridomorpha</taxon>
        <taxon>Acridoidea</taxon>
        <taxon>Acrididae</taxon>
        <taxon>Oedipodinae</taxon>
        <taxon>Locusta</taxon>
    </lineage>
</organism>
<proteinExistence type="evidence at transcript level"/>
<dbReference type="GO" id="GO:0005549">
    <property type="term" value="F:odorant binding"/>
    <property type="evidence" value="ECO:0007669"/>
    <property type="project" value="InterPro"/>
</dbReference>
<feature type="transmembrane region" description="Helical" evidence="10">
    <location>
        <begin position="89"/>
        <end position="108"/>
    </location>
</feature>
<evidence type="ECO:0000256" key="8">
    <source>
        <dbReference type="ARBA" id="ARBA00023170"/>
    </source>
</evidence>
<dbReference type="GO" id="GO:0004984">
    <property type="term" value="F:olfactory receptor activity"/>
    <property type="evidence" value="ECO:0007669"/>
    <property type="project" value="InterPro"/>
</dbReference>
<feature type="transmembrane region" description="Helical" evidence="10">
    <location>
        <begin position="196"/>
        <end position="217"/>
    </location>
</feature>
<name>A0A0M4IUB3_LOCMI</name>
<evidence type="ECO:0000256" key="7">
    <source>
        <dbReference type="ARBA" id="ARBA00023136"/>
    </source>
</evidence>
<dbReference type="Pfam" id="PF02949">
    <property type="entry name" value="7tm_6"/>
    <property type="match status" value="1"/>
</dbReference>
<evidence type="ECO:0000256" key="9">
    <source>
        <dbReference type="ARBA" id="ARBA00023224"/>
    </source>
</evidence>
<reference evidence="11" key="1">
    <citation type="journal article" date="2015" name="Cell. Mol. Life Sci.">
        <title>Identification and functional analysis of olfactory receptor family reveal unusual characteristics of the olfactory system in the migratory locust.</title>
        <authorList>
            <person name="Wang Z."/>
            <person name="Yang P."/>
            <person name="Chen D."/>
            <person name="Jiang F."/>
            <person name="Li Y."/>
            <person name="Wang X."/>
            <person name="Kang L."/>
        </authorList>
    </citation>
    <scope>NUCLEOTIDE SEQUENCE</scope>
</reference>
<evidence type="ECO:0000256" key="1">
    <source>
        <dbReference type="ARBA" id="ARBA00004651"/>
    </source>
</evidence>
<dbReference type="AlphaFoldDB" id="A0A0M4IUB3"/>
<evidence type="ECO:0000256" key="3">
    <source>
        <dbReference type="ARBA" id="ARBA00022606"/>
    </source>
</evidence>
<evidence type="ECO:0000256" key="5">
    <source>
        <dbReference type="ARBA" id="ARBA00022725"/>
    </source>
</evidence>
<evidence type="ECO:0000313" key="11">
    <source>
        <dbReference type="EMBL" id="ALD51387.1"/>
    </source>
</evidence>
<sequence>MESSARHDDSVGAKRGAVRLTLWKGPEQTTSILRLNVRCLLLGGIWPKSRGALYLAYSAFIQLCSISYIVMCMLSIFSPDGDMNDITLTLLHTFEVVCGVVKAAIFYLKRHQYYQIVRDLDQLVSSQRQYLTASKDDHLLAMLDAAHKKANFLTLVLTGYIYGLVFVWLPFPLILSPSDRLLPFVPLPGRYYKDSLLRYITVYAIQSFVPLALIMVVDGLDCLFVASVVHAEALLKVLSERLASLGHSHYTDFRLQRSSGREQEPRKGNVGDNSNITAQLRSCIIHHQQIIEFLQNLEKAMNIMVLIQLSFAMFNLCMALYQQTKIPDFTSALKYVMYLPFPTMKIFFYCWAAHNVKEQGEEVSWAAYSCAWPDADQEFQKSLAIIMCRAQRPLLMTAGRIYPINKDAFVSLLKGSYSYYTLLRQFESK</sequence>
<evidence type="ECO:0000256" key="2">
    <source>
        <dbReference type="ARBA" id="ARBA00022475"/>
    </source>
</evidence>
<comment type="similarity">
    <text evidence="10">Belongs to the insect chemoreceptor superfamily. Heteromeric odorant receptor channel (TC 1.A.69) family.</text>
</comment>
<feature type="transmembrane region" description="Helical" evidence="10">
    <location>
        <begin position="54"/>
        <end position="77"/>
    </location>
</feature>
<keyword evidence="8 10" id="KW-0675">Receptor</keyword>
<dbReference type="PANTHER" id="PTHR21137">
    <property type="entry name" value="ODORANT RECEPTOR"/>
    <property type="match status" value="1"/>
</dbReference>
<dbReference type="InterPro" id="IPR004117">
    <property type="entry name" value="7tm6_olfct_rcpt"/>
</dbReference>
<comment type="subcellular location">
    <subcellularLocation>
        <location evidence="1 10">Cell membrane</location>
        <topology evidence="1 10">Multi-pass membrane protein</topology>
    </subcellularLocation>
</comment>
<accession>A0A0M4IUB3</accession>
<dbReference type="GO" id="GO:0007165">
    <property type="term" value="P:signal transduction"/>
    <property type="evidence" value="ECO:0007669"/>
    <property type="project" value="UniProtKB-KW"/>
</dbReference>
<dbReference type="GO" id="GO:0005886">
    <property type="term" value="C:plasma membrane"/>
    <property type="evidence" value="ECO:0007669"/>
    <property type="project" value="UniProtKB-SubCell"/>
</dbReference>
<keyword evidence="5 10" id="KW-0552">Olfaction</keyword>
<keyword evidence="7 10" id="KW-0472">Membrane</keyword>
<keyword evidence="4 10" id="KW-0812">Transmembrane</keyword>
<keyword evidence="9 10" id="KW-0807">Transducer</keyword>
<keyword evidence="3 10" id="KW-0716">Sensory transduction</keyword>
<keyword evidence="6 10" id="KW-1133">Transmembrane helix</keyword>
<reference evidence="11" key="2">
    <citation type="submission" date="2015-02" db="EMBL/GenBank/DDBJ databases">
        <authorList>
            <person name="Torres C."/>
        </authorList>
    </citation>
    <scope>NUCLEOTIDE SEQUENCE</scope>
</reference>
<keyword evidence="2" id="KW-1003">Cell membrane</keyword>
<dbReference type="EMBL" id="KP843251">
    <property type="protein sequence ID" value="ALD51387.1"/>
    <property type="molecule type" value="mRNA"/>
</dbReference>
<evidence type="ECO:0000256" key="10">
    <source>
        <dbReference type="RuleBase" id="RU351113"/>
    </source>
</evidence>
<protein>
    <recommendedName>
        <fullName evidence="10">Odorant receptor</fullName>
    </recommendedName>
</protein>
<evidence type="ECO:0000256" key="6">
    <source>
        <dbReference type="ARBA" id="ARBA00022989"/>
    </source>
</evidence>
<feature type="transmembrane region" description="Helical" evidence="10">
    <location>
        <begin position="152"/>
        <end position="176"/>
    </location>
</feature>
<dbReference type="PANTHER" id="PTHR21137:SF35">
    <property type="entry name" value="ODORANT RECEPTOR 19A-RELATED"/>
    <property type="match status" value="1"/>
</dbReference>
<comment type="caution">
    <text evidence="10">Lacks conserved residue(s) required for the propagation of feature annotation.</text>
</comment>
<evidence type="ECO:0000256" key="4">
    <source>
        <dbReference type="ARBA" id="ARBA00022692"/>
    </source>
</evidence>